<name>M3THS7_ENTH1</name>
<sequence>MKAEKEIEELKKFVQQMSVVKDQMIDVVTQIEKQQIETETHIKEIQNKHPGSSGTTKNVVQTVIDTLDSLEGKYKEVKKQITNHNYAEVKEGENKECVQIIQLLNAHRRALDWMERSTNELKDNIDDIAQDIIQ</sequence>
<protein>
    <submittedName>
        <fullName evidence="1">Mucin-2, putative</fullName>
    </submittedName>
</protein>
<gene>
    <name evidence="1" type="ORF">EHI8A_146340</name>
</gene>
<evidence type="ECO:0000313" key="2">
    <source>
        <dbReference type="Proteomes" id="UP000030781"/>
    </source>
</evidence>
<dbReference type="OrthoDB" id="344345at2759"/>
<reference evidence="1 2" key="1">
    <citation type="submission" date="2013-01" db="EMBL/GenBank/DDBJ databases">
        <authorList>
            <person name="Hannick L."/>
            <person name="Zafar N."/>
            <person name="Lorenzi H."/>
            <person name="Ali I.A."/>
            <person name="Petri W.P."/>
            <person name="Caler E."/>
        </authorList>
    </citation>
    <scope>NUCLEOTIDE SEQUENCE [LARGE SCALE GENOMIC DNA]</scope>
    <source>
        <strain evidence="2">HM3:IMSS-B</strain>
    </source>
</reference>
<dbReference type="AlphaFoldDB" id="M3THS7"/>
<dbReference type="EMBL" id="KB610806">
    <property type="protein sequence ID" value="EMH74918.1"/>
    <property type="molecule type" value="Genomic_DNA"/>
</dbReference>
<dbReference type="Proteomes" id="UP000030781">
    <property type="component" value="Unassembled WGS sequence"/>
</dbReference>
<evidence type="ECO:0000313" key="1">
    <source>
        <dbReference type="EMBL" id="EMH74918.1"/>
    </source>
</evidence>
<accession>M3THS7</accession>
<organism evidence="1 2">
    <name type="scientific">Entamoeba histolytica HM-1:IMSS-B</name>
    <dbReference type="NCBI Taxonomy" id="885319"/>
    <lineage>
        <taxon>Eukaryota</taxon>
        <taxon>Amoebozoa</taxon>
        <taxon>Evosea</taxon>
        <taxon>Archamoebae</taxon>
        <taxon>Mastigamoebida</taxon>
        <taxon>Entamoebidae</taxon>
        <taxon>Entamoeba</taxon>
    </lineage>
</organism>
<dbReference type="VEuPathDB" id="AmoebaDB:EHI8A_146340"/>
<proteinExistence type="predicted"/>